<evidence type="ECO:0000313" key="2">
    <source>
        <dbReference type="EMBL" id="KAK3319612.1"/>
    </source>
</evidence>
<feature type="transmembrane region" description="Helical" evidence="1">
    <location>
        <begin position="231"/>
        <end position="259"/>
    </location>
</feature>
<name>A0AAE0I6X3_9PEZI</name>
<proteinExistence type="predicted"/>
<keyword evidence="1" id="KW-1133">Transmembrane helix</keyword>
<reference evidence="2" key="2">
    <citation type="submission" date="2023-06" db="EMBL/GenBank/DDBJ databases">
        <authorList>
            <consortium name="Lawrence Berkeley National Laboratory"/>
            <person name="Haridas S."/>
            <person name="Hensen N."/>
            <person name="Bonometti L."/>
            <person name="Westerberg I."/>
            <person name="Brannstrom I.O."/>
            <person name="Guillou S."/>
            <person name="Cros-Aarteil S."/>
            <person name="Calhoun S."/>
            <person name="Kuo A."/>
            <person name="Mondo S."/>
            <person name="Pangilinan J."/>
            <person name="Riley R."/>
            <person name="Labutti K."/>
            <person name="Andreopoulos B."/>
            <person name="Lipzen A."/>
            <person name="Chen C."/>
            <person name="Yanf M."/>
            <person name="Daum C."/>
            <person name="Ng V."/>
            <person name="Clum A."/>
            <person name="Steindorff A."/>
            <person name="Ohm R."/>
            <person name="Martin F."/>
            <person name="Silar P."/>
            <person name="Natvig D."/>
            <person name="Lalanne C."/>
            <person name="Gautier V."/>
            <person name="Ament-Velasquez S.L."/>
            <person name="Kruys A."/>
            <person name="Hutchinson M.I."/>
            <person name="Powell A.J."/>
            <person name="Barry K."/>
            <person name="Miller A.N."/>
            <person name="Grigoriev I.V."/>
            <person name="Debuchy R."/>
            <person name="Gladieux P."/>
            <person name="Thoren M.H."/>
            <person name="Johannesson H."/>
        </authorList>
    </citation>
    <scope>NUCLEOTIDE SEQUENCE</scope>
    <source>
        <strain evidence="2">SMH4131-1</strain>
    </source>
</reference>
<gene>
    <name evidence="2" type="ORF">B0T19DRAFT_432746</name>
</gene>
<keyword evidence="1" id="KW-0472">Membrane</keyword>
<organism evidence="2 3">
    <name type="scientific">Cercophora scortea</name>
    <dbReference type="NCBI Taxonomy" id="314031"/>
    <lineage>
        <taxon>Eukaryota</taxon>
        <taxon>Fungi</taxon>
        <taxon>Dikarya</taxon>
        <taxon>Ascomycota</taxon>
        <taxon>Pezizomycotina</taxon>
        <taxon>Sordariomycetes</taxon>
        <taxon>Sordariomycetidae</taxon>
        <taxon>Sordariales</taxon>
        <taxon>Lasiosphaeriaceae</taxon>
        <taxon>Cercophora</taxon>
    </lineage>
</organism>
<reference evidence="2" key="1">
    <citation type="journal article" date="2023" name="Mol. Phylogenet. Evol.">
        <title>Genome-scale phylogeny and comparative genomics of the fungal order Sordariales.</title>
        <authorList>
            <person name="Hensen N."/>
            <person name="Bonometti L."/>
            <person name="Westerberg I."/>
            <person name="Brannstrom I.O."/>
            <person name="Guillou S."/>
            <person name="Cros-Aarteil S."/>
            <person name="Calhoun S."/>
            <person name="Haridas S."/>
            <person name="Kuo A."/>
            <person name="Mondo S."/>
            <person name="Pangilinan J."/>
            <person name="Riley R."/>
            <person name="LaButti K."/>
            <person name="Andreopoulos B."/>
            <person name="Lipzen A."/>
            <person name="Chen C."/>
            <person name="Yan M."/>
            <person name="Daum C."/>
            <person name="Ng V."/>
            <person name="Clum A."/>
            <person name="Steindorff A."/>
            <person name="Ohm R.A."/>
            <person name="Martin F."/>
            <person name="Silar P."/>
            <person name="Natvig D.O."/>
            <person name="Lalanne C."/>
            <person name="Gautier V."/>
            <person name="Ament-Velasquez S.L."/>
            <person name="Kruys A."/>
            <person name="Hutchinson M.I."/>
            <person name="Powell A.J."/>
            <person name="Barry K."/>
            <person name="Miller A.N."/>
            <person name="Grigoriev I.V."/>
            <person name="Debuchy R."/>
            <person name="Gladieux P."/>
            <person name="Hiltunen Thoren M."/>
            <person name="Johannesson H."/>
        </authorList>
    </citation>
    <scope>NUCLEOTIDE SEQUENCE</scope>
    <source>
        <strain evidence="2">SMH4131-1</strain>
    </source>
</reference>
<feature type="transmembrane region" description="Helical" evidence="1">
    <location>
        <begin position="155"/>
        <end position="176"/>
    </location>
</feature>
<keyword evidence="3" id="KW-1185">Reference proteome</keyword>
<dbReference type="AlphaFoldDB" id="A0AAE0I6X3"/>
<protein>
    <submittedName>
        <fullName evidence="2">Uncharacterized protein</fullName>
    </submittedName>
</protein>
<evidence type="ECO:0000256" key="1">
    <source>
        <dbReference type="SAM" id="Phobius"/>
    </source>
</evidence>
<feature type="transmembrane region" description="Helical" evidence="1">
    <location>
        <begin position="66"/>
        <end position="87"/>
    </location>
</feature>
<sequence>MSAADVVEVVAGFSLTNRWLLYTSFMLAPAQFVSGIGNNCPSNLGFLAYNWYTQLSWYWAIKDHELHALSLLPAHFNFLFVVTYLGGVSSGNIVMAILLGLGTGGVIILNTVAAWTSWATNQPEGFGEYQFFFFGWRTLSDGWHKFFLLWQIGDSILAAVCLVAAIGIPIATWAWAKDEEDDEEMEMLVGLGKYALIPAGAALMMLIGWPLVLWTELIVQRNNIQSETDMIAVWLFVAQAGAMLLPSSSGTLGCLSFVFGRAFVEKDDLEG</sequence>
<evidence type="ECO:0000313" key="3">
    <source>
        <dbReference type="Proteomes" id="UP001286456"/>
    </source>
</evidence>
<feature type="transmembrane region" description="Helical" evidence="1">
    <location>
        <begin position="196"/>
        <end position="219"/>
    </location>
</feature>
<keyword evidence="1" id="KW-0812">Transmembrane</keyword>
<accession>A0AAE0I6X3</accession>
<dbReference type="Proteomes" id="UP001286456">
    <property type="component" value="Unassembled WGS sequence"/>
</dbReference>
<dbReference type="EMBL" id="JAUEPO010000006">
    <property type="protein sequence ID" value="KAK3319612.1"/>
    <property type="molecule type" value="Genomic_DNA"/>
</dbReference>
<feature type="transmembrane region" description="Helical" evidence="1">
    <location>
        <begin position="93"/>
        <end position="115"/>
    </location>
</feature>
<comment type="caution">
    <text evidence="2">The sequence shown here is derived from an EMBL/GenBank/DDBJ whole genome shotgun (WGS) entry which is preliminary data.</text>
</comment>